<evidence type="ECO:0000259" key="1">
    <source>
        <dbReference type="Pfam" id="PF08765"/>
    </source>
</evidence>
<evidence type="ECO:0000313" key="3">
    <source>
        <dbReference type="Proteomes" id="UP000272412"/>
    </source>
</evidence>
<gene>
    <name evidence="2" type="ORF">EGK74_08115</name>
</gene>
<dbReference type="EMBL" id="RPFL01000020">
    <property type="protein sequence ID" value="RPD86201.1"/>
    <property type="molecule type" value="Genomic_DNA"/>
</dbReference>
<dbReference type="OrthoDB" id="8896696at2"/>
<dbReference type="InterPro" id="IPR009057">
    <property type="entry name" value="Homeodomain-like_sf"/>
</dbReference>
<keyword evidence="3" id="KW-1185">Reference proteome</keyword>
<dbReference type="InterPro" id="IPR014875">
    <property type="entry name" value="Mor_transcription_activator"/>
</dbReference>
<proteinExistence type="predicted"/>
<dbReference type="AlphaFoldDB" id="A0A3N4MR68"/>
<dbReference type="Proteomes" id="UP000272412">
    <property type="component" value="Unassembled WGS sequence"/>
</dbReference>
<dbReference type="Pfam" id="PF08765">
    <property type="entry name" value="Mor"/>
    <property type="match status" value="1"/>
</dbReference>
<comment type="caution">
    <text evidence="2">The sequence shown here is derived from an EMBL/GenBank/DDBJ whole genome shotgun (WGS) entry which is preliminary data.</text>
</comment>
<evidence type="ECO:0000313" key="2">
    <source>
        <dbReference type="EMBL" id="RPD86201.1"/>
    </source>
</evidence>
<dbReference type="SUPFAM" id="SSF46689">
    <property type="entry name" value="Homeodomain-like"/>
    <property type="match status" value="1"/>
</dbReference>
<accession>A0A3N4MR68</accession>
<protein>
    <recommendedName>
        <fullName evidence="1">Mor transcription activator domain-containing protein</fullName>
    </recommendedName>
</protein>
<sequence>MIMNWEMTEKDFDEIRHLLPESVVSLITVAGVEATLHLVRNFGGTNFPVSNRKRNSRQSQALHAALADEVGEEIACKIETAYGDAPYFHIPRCLGAMIELRNRFIRRQYDEMTGSGVSDTFAVRDLALAHHLAIRQVRYILKDTDRIAETARAKTAQGQLFGFSPPRCVA</sequence>
<feature type="domain" description="Mor transcription activator" evidence="1">
    <location>
        <begin position="54"/>
        <end position="146"/>
    </location>
</feature>
<organism evidence="2 3">
    <name type="scientific">Neisseria weixii</name>
    <dbReference type="NCBI Taxonomy" id="1853276"/>
    <lineage>
        <taxon>Bacteria</taxon>
        <taxon>Pseudomonadati</taxon>
        <taxon>Pseudomonadota</taxon>
        <taxon>Betaproteobacteria</taxon>
        <taxon>Neisseriales</taxon>
        <taxon>Neisseriaceae</taxon>
        <taxon>Neisseria</taxon>
    </lineage>
</organism>
<reference evidence="2 3" key="1">
    <citation type="submission" date="2018-11" db="EMBL/GenBank/DDBJ databases">
        <title>Neisseria weixii sp. nov. isolated from the rectal contents of plateau pika (Ochotona cruzoniae).</title>
        <authorList>
            <person name="Zhang G."/>
        </authorList>
    </citation>
    <scope>NUCLEOTIDE SEQUENCE [LARGE SCALE GENOMIC DNA]</scope>
    <source>
        <strain evidence="2 3">10009</strain>
    </source>
</reference>
<name>A0A3N4MR68_9NEIS</name>